<feature type="compositionally biased region" description="Basic and acidic residues" evidence="1">
    <location>
        <begin position="280"/>
        <end position="289"/>
    </location>
</feature>
<dbReference type="InterPro" id="IPR031866">
    <property type="entry name" value="DUF4758"/>
</dbReference>
<evidence type="ECO:0000259" key="2">
    <source>
        <dbReference type="Pfam" id="PF15950"/>
    </source>
</evidence>
<sequence>ALPGQEQPSVVELSDDLHLSTLVPSIKPSHTTPSSTSDVAVLTDGFILPGTQESAKEYDYDQQSTASPSPEEDKPKIITMGFILPGADPAKEFEDDLVHTEEVRLLTDGFVLPGQDLPSQLGNDETQSTLQGRIIDTVAPAHQEATTETSYPITHYSTFTYYTTISDSIVSSREVTTSQVFENSEEYEDARKHGFDTIAPEKSMIPLDPSQTATMMTAYTYQSTYTLDGSTLVSASEKTMSDILTPSEENADSERISPTATQVYLETSPHYDIASGTEQEDFHAEKASEGTEDDATSSSIATPPLDAARTTYFTTYTYLTTLFKDGTSSVTSSLETVSNVVYGSSSGSIDPTHDSLKSISPTSIVPVTTYYTTYTYFTTLLKDGTSTVTSREEIVSNTVRGSDTAATTQTSELIEPTKTDHLSTVYTTYTYYTTFVR</sequence>
<feature type="non-terminal residue" evidence="3">
    <location>
        <position position="1"/>
    </location>
</feature>
<reference evidence="3" key="1">
    <citation type="submission" date="2012-11" db="EMBL/GenBank/DDBJ databases">
        <authorList>
            <person name="Lucero-Rivera Y.E."/>
            <person name="Tovar-Ramirez D."/>
        </authorList>
    </citation>
    <scope>NUCLEOTIDE SEQUENCE</scope>
    <source>
        <tissue evidence="3">Salivary gland</tissue>
    </source>
</reference>
<reference evidence="3" key="2">
    <citation type="journal article" date="2015" name="J. Proteomics">
        <title>Sexual differences in the sialomes of the zebra tick, Rhipicephalus pulchellus.</title>
        <authorList>
            <person name="Tan A.W."/>
            <person name="Francischetti I.M."/>
            <person name="Slovak M."/>
            <person name="Kini R.M."/>
            <person name="Ribeiro J.M."/>
        </authorList>
    </citation>
    <scope>NUCLEOTIDE SEQUENCE</scope>
    <source>
        <tissue evidence="3">Salivary gland</tissue>
    </source>
</reference>
<dbReference type="EMBL" id="GACK01004078">
    <property type="protein sequence ID" value="JAA60956.1"/>
    <property type="molecule type" value="mRNA"/>
</dbReference>
<organism evidence="3">
    <name type="scientific">Rhipicephalus pulchellus</name>
    <name type="common">Yellow backed tick</name>
    <name type="synonym">Dermacentor pulchellus</name>
    <dbReference type="NCBI Taxonomy" id="72859"/>
    <lineage>
        <taxon>Eukaryota</taxon>
        <taxon>Metazoa</taxon>
        <taxon>Ecdysozoa</taxon>
        <taxon>Arthropoda</taxon>
        <taxon>Chelicerata</taxon>
        <taxon>Arachnida</taxon>
        <taxon>Acari</taxon>
        <taxon>Parasitiformes</taxon>
        <taxon>Ixodida</taxon>
        <taxon>Ixodoidea</taxon>
        <taxon>Ixodidae</taxon>
        <taxon>Rhipicephalinae</taxon>
        <taxon>Rhipicephalus</taxon>
        <taxon>Rhipicephalus</taxon>
    </lineage>
</organism>
<name>L7M9H0_RHIPC</name>
<dbReference type="Pfam" id="PF15950">
    <property type="entry name" value="DUF4758"/>
    <property type="match status" value="1"/>
</dbReference>
<dbReference type="AlphaFoldDB" id="L7M9H0"/>
<dbReference type="PANTHER" id="PTHR39072">
    <property type="entry name" value="RE48511P"/>
    <property type="match status" value="1"/>
</dbReference>
<feature type="non-terminal residue" evidence="3">
    <location>
        <position position="437"/>
    </location>
</feature>
<feature type="region of interest" description="Disordered" evidence="1">
    <location>
        <begin position="279"/>
        <end position="302"/>
    </location>
</feature>
<proteinExistence type="evidence at transcript level"/>
<feature type="region of interest" description="Disordered" evidence="1">
    <location>
        <begin position="52"/>
        <end position="74"/>
    </location>
</feature>
<accession>L7M9H0</accession>
<evidence type="ECO:0000313" key="3">
    <source>
        <dbReference type="EMBL" id="JAA60956.1"/>
    </source>
</evidence>
<evidence type="ECO:0000256" key="1">
    <source>
        <dbReference type="SAM" id="MobiDB-lite"/>
    </source>
</evidence>
<feature type="domain" description="DUF4758" evidence="2">
    <location>
        <begin position="310"/>
        <end position="344"/>
    </location>
</feature>
<dbReference type="PANTHER" id="PTHR39072:SF2">
    <property type="match status" value="1"/>
</dbReference>
<protein>
    <submittedName>
        <fullName evidence="3">Putative glycine rich protein</fullName>
    </submittedName>
</protein>